<keyword evidence="2" id="KW-1185">Reference proteome</keyword>
<dbReference type="RefSeq" id="WP_053601900.1">
    <property type="nucleotide sequence ID" value="NZ_JAFDST010000004.1"/>
</dbReference>
<dbReference type="Proteomes" id="UP000674416">
    <property type="component" value="Unassembled WGS sequence"/>
</dbReference>
<comment type="caution">
    <text evidence="1">The sequence shown here is derived from an EMBL/GenBank/DDBJ whole genome shotgun (WGS) entry which is preliminary data.</text>
</comment>
<accession>A0ABS4CZL9</accession>
<name>A0ABS4CZL9_9BACI</name>
<proteinExistence type="predicted"/>
<dbReference type="EMBL" id="JAFDST010000004">
    <property type="protein sequence ID" value="MBP1082839.1"/>
    <property type="molecule type" value="Genomic_DNA"/>
</dbReference>
<evidence type="ECO:0000313" key="2">
    <source>
        <dbReference type="Proteomes" id="UP000674416"/>
    </source>
</evidence>
<gene>
    <name evidence="1" type="ORF">JOC74_003349</name>
</gene>
<reference evidence="1 2" key="1">
    <citation type="submission" date="2021-01" db="EMBL/GenBank/DDBJ databases">
        <title>Genomic Encyclopedia of Type Strains, Phase IV (KMG-IV): sequencing the most valuable type-strain genomes for metagenomic binning, comparative biology and taxonomic classification.</title>
        <authorList>
            <person name="Goeker M."/>
        </authorList>
    </citation>
    <scope>NUCLEOTIDE SEQUENCE [LARGE SCALE GENOMIC DNA]</scope>
    <source>
        <strain evidence="1 2">DSM 103394</strain>
    </source>
</reference>
<protein>
    <submittedName>
        <fullName evidence="1">Uncharacterized protein</fullName>
    </submittedName>
</protein>
<organism evidence="1 2">
    <name type="scientific">Bacillus capparidis</name>
    <dbReference type="NCBI Taxonomy" id="1840411"/>
    <lineage>
        <taxon>Bacteria</taxon>
        <taxon>Bacillati</taxon>
        <taxon>Bacillota</taxon>
        <taxon>Bacilli</taxon>
        <taxon>Bacillales</taxon>
        <taxon>Bacillaceae</taxon>
        <taxon>Bacillus</taxon>
    </lineage>
</organism>
<sequence>MDTFIELADCYLQKNRTLDEKAKKFNTMAKYKSATSGLLTGFSGLITLPVAVPQVLHSLMNIVVCSIDGNLRIHYNFVNFFV</sequence>
<evidence type="ECO:0000313" key="1">
    <source>
        <dbReference type="EMBL" id="MBP1082839.1"/>
    </source>
</evidence>